<dbReference type="AlphaFoldDB" id="A0A9C7CJL3"/>
<proteinExistence type="inferred from homology"/>
<evidence type="ECO:0000256" key="8">
    <source>
        <dbReference type="RuleBase" id="RU003942"/>
    </source>
</evidence>
<sequence length="109" mass="11386">MVWFYLAIAIAAEVMATTALKFSEGFAKIMPSALVVVGYAGAFYCLSKVLNQIPISIAYAIWSGAGVALVGIVGWIWLGQKLDAGALIGIGLIIAGVLVINIFSQSVAH</sequence>
<accession>A0A9C7CJL3</accession>
<gene>
    <name evidence="10" type="primary">emrE</name>
    <name evidence="10" type="ORF">PKF023_13670</name>
</gene>
<dbReference type="EMBL" id="AP026973">
    <property type="protein sequence ID" value="BDT77564.1"/>
    <property type="molecule type" value="Genomic_DNA"/>
</dbReference>
<dbReference type="GO" id="GO:0015297">
    <property type="term" value="F:antiporter activity"/>
    <property type="evidence" value="ECO:0007669"/>
    <property type="project" value="TreeGrafter"/>
</dbReference>
<dbReference type="SUPFAM" id="SSF103481">
    <property type="entry name" value="Multidrug resistance efflux transporter EmrE"/>
    <property type="match status" value="1"/>
</dbReference>
<dbReference type="PANTHER" id="PTHR30561">
    <property type="entry name" value="SMR FAMILY PROTON-DEPENDENT DRUG EFFLUX TRANSPORTER SUGE"/>
    <property type="match status" value="1"/>
</dbReference>
<evidence type="ECO:0000256" key="1">
    <source>
        <dbReference type="ARBA" id="ARBA00004651"/>
    </source>
</evidence>
<comment type="similarity">
    <text evidence="7 8">Belongs to the drug/metabolite transporter (DMT) superfamily. Small multidrug resistance (SMR) (TC 2.A.7.1) family.</text>
</comment>
<dbReference type="InterPro" id="IPR037185">
    <property type="entry name" value="EmrE-like"/>
</dbReference>
<dbReference type="GO" id="GO:0015220">
    <property type="term" value="F:choline transmembrane transporter activity"/>
    <property type="evidence" value="ECO:0007669"/>
    <property type="project" value="TreeGrafter"/>
</dbReference>
<dbReference type="GO" id="GO:0015199">
    <property type="term" value="F:amino-acid betaine transmembrane transporter activity"/>
    <property type="evidence" value="ECO:0007669"/>
    <property type="project" value="TreeGrafter"/>
</dbReference>
<dbReference type="GO" id="GO:1990961">
    <property type="term" value="P:xenobiotic detoxification by transmembrane export across the plasma membrane"/>
    <property type="evidence" value="ECO:0007669"/>
    <property type="project" value="UniProtKB-ARBA"/>
</dbReference>
<dbReference type="InterPro" id="IPR045324">
    <property type="entry name" value="Small_multidrug_res"/>
</dbReference>
<keyword evidence="6 9" id="KW-0472">Membrane</keyword>
<dbReference type="PANTHER" id="PTHR30561:SF1">
    <property type="entry name" value="MULTIDRUG TRANSPORTER EMRE"/>
    <property type="match status" value="1"/>
</dbReference>
<dbReference type="KEGG" id="pyt:PKF023_13670"/>
<protein>
    <submittedName>
        <fullName evidence="10">Multidrug transporter</fullName>
    </submittedName>
</protein>
<evidence type="ECO:0000313" key="10">
    <source>
        <dbReference type="EMBL" id="BDT77564.1"/>
    </source>
</evidence>
<evidence type="ECO:0000256" key="2">
    <source>
        <dbReference type="ARBA" id="ARBA00022448"/>
    </source>
</evidence>
<feature type="transmembrane region" description="Helical" evidence="9">
    <location>
        <begin position="84"/>
        <end position="103"/>
    </location>
</feature>
<dbReference type="Proteomes" id="UP001211097">
    <property type="component" value="Chromosome"/>
</dbReference>
<feature type="transmembrane region" description="Helical" evidence="9">
    <location>
        <begin position="58"/>
        <end position="78"/>
    </location>
</feature>
<dbReference type="FunFam" id="1.10.3730.20:FF:000001">
    <property type="entry name" value="Quaternary ammonium compound resistance transporter SugE"/>
    <property type="match status" value="1"/>
</dbReference>
<keyword evidence="4 8" id="KW-0812">Transmembrane</keyword>
<evidence type="ECO:0000256" key="6">
    <source>
        <dbReference type="ARBA" id="ARBA00023136"/>
    </source>
</evidence>
<evidence type="ECO:0000256" key="7">
    <source>
        <dbReference type="ARBA" id="ARBA00038032"/>
    </source>
</evidence>
<evidence type="ECO:0000256" key="3">
    <source>
        <dbReference type="ARBA" id="ARBA00022475"/>
    </source>
</evidence>
<feature type="transmembrane region" description="Helical" evidence="9">
    <location>
        <begin position="26"/>
        <end position="46"/>
    </location>
</feature>
<reference evidence="10" key="1">
    <citation type="submission" date="2022-11" db="EMBL/GenBank/DDBJ databases">
        <title>Complete Genome Sequences of three Polynucleobacter sp. Subcluster PnecC Strains KF022, KF023, and KF032 Isolated from a Shallow Eutrophic Lake in Japan.</title>
        <authorList>
            <person name="Ogata Y."/>
            <person name="Watanabe K."/>
            <person name="Takemine S."/>
            <person name="Shindo C."/>
            <person name="Kurokawa R."/>
            <person name="Suda W."/>
        </authorList>
    </citation>
    <scope>NUCLEOTIDE SEQUENCE</scope>
    <source>
        <strain evidence="10">KF023</strain>
    </source>
</reference>
<keyword evidence="2" id="KW-0813">Transport</keyword>
<keyword evidence="5 9" id="KW-1133">Transmembrane helix</keyword>
<evidence type="ECO:0000256" key="5">
    <source>
        <dbReference type="ARBA" id="ARBA00022989"/>
    </source>
</evidence>
<dbReference type="InterPro" id="IPR000390">
    <property type="entry name" value="Small_drug/metabolite_transptr"/>
</dbReference>
<evidence type="ECO:0000256" key="9">
    <source>
        <dbReference type="SAM" id="Phobius"/>
    </source>
</evidence>
<evidence type="ECO:0000256" key="4">
    <source>
        <dbReference type="ARBA" id="ARBA00022692"/>
    </source>
</evidence>
<dbReference type="Pfam" id="PF00893">
    <property type="entry name" value="Multi_Drug_Res"/>
    <property type="match status" value="1"/>
</dbReference>
<dbReference type="RefSeq" id="WP_281741957.1">
    <property type="nucleotide sequence ID" value="NZ_AP026973.1"/>
</dbReference>
<dbReference type="Gene3D" id="1.10.3730.20">
    <property type="match status" value="1"/>
</dbReference>
<dbReference type="GO" id="GO:0031460">
    <property type="term" value="P:glycine betaine transport"/>
    <property type="evidence" value="ECO:0007669"/>
    <property type="project" value="TreeGrafter"/>
</dbReference>
<name>A0A9C7CJL3_9BURK</name>
<comment type="subcellular location">
    <subcellularLocation>
        <location evidence="1 8">Cell membrane</location>
        <topology evidence="1 8">Multi-pass membrane protein</topology>
    </subcellularLocation>
</comment>
<keyword evidence="3" id="KW-1003">Cell membrane</keyword>
<organism evidence="10">
    <name type="scientific">Polynucleobacter yangtzensis</name>
    <dbReference type="NCBI Taxonomy" id="1743159"/>
    <lineage>
        <taxon>Bacteria</taxon>
        <taxon>Pseudomonadati</taxon>
        <taxon>Pseudomonadota</taxon>
        <taxon>Betaproteobacteria</taxon>
        <taxon>Burkholderiales</taxon>
        <taxon>Burkholderiaceae</taxon>
        <taxon>Polynucleobacter</taxon>
    </lineage>
</organism>
<dbReference type="GO" id="GO:0005886">
    <property type="term" value="C:plasma membrane"/>
    <property type="evidence" value="ECO:0007669"/>
    <property type="project" value="UniProtKB-SubCell"/>
</dbReference>